<dbReference type="SUPFAM" id="SSF55021">
    <property type="entry name" value="ACT-like"/>
    <property type="match status" value="1"/>
</dbReference>
<dbReference type="Gene3D" id="3.10.20.30">
    <property type="match status" value="1"/>
</dbReference>
<evidence type="ECO:0000256" key="2">
    <source>
        <dbReference type="ARBA" id="ARBA00029754"/>
    </source>
</evidence>
<feature type="domain" description="ACT" evidence="6">
    <location>
        <begin position="677"/>
        <end position="748"/>
    </location>
</feature>
<keyword evidence="9" id="KW-1185">Reference proteome</keyword>
<evidence type="ECO:0000313" key="8">
    <source>
        <dbReference type="EMBL" id="MFC3146670.1"/>
    </source>
</evidence>
<dbReference type="InterPro" id="IPR007685">
    <property type="entry name" value="RelA_SpoT"/>
</dbReference>
<dbReference type="GO" id="GO:0008728">
    <property type="term" value="F:GTP diphosphokinase activity"/>
    <property type="evidence" value="ECO:0007669"/>
    <property type="project" value="UniProtKB-EC"/>
</dbReference>
<comment type="similarity">
    <text evidence="5">Belongs to the relA/spoT family.</text>
</comment>
<dbReference type="InterPro" id="IPR012675">
    <property type="entry name" value="Beta-grasp_dom_sf"/>
</dbReference>
<dbReference type="InterPro" id="IPR033655">
    <property type="entry name" value="TGS_RelA/SpoT"/>
</dbReference>
<evidence type="ECO:0000256" key="4">
    <source>
        <dbReference type="ARBA" id="ARBA00033308"/>
    </source>
</evidence>
<gene>
    <name evidence="8" type="ORF">ACFOEN_03325</name>
</gene>
<sequence>MPAPSAPKVPAACRGAVAANRPPTVPTLSEPVNTASGAPAAGGLAAALQQRLEALRMNSGEPAWAHAQGVAAIADDLGLDATAHEASLLFVALWLLPEEGDALRAPASPAVADMASQVVSLLKLQDITRDALAGKAIKAGKNAAKEAAQQIDNLRRMLLAMAPDIRVVLLRLASRLQTLRWYAASKSPVPDGLANETLKLYAPLANRLGVWQMKWEMEDLAFRFREPDTYKRIARALDEKRAEREAFIAQAIEAVTGEMRKAGVDCEISGRPKHIYSIWNKMSRKQVTIESLYDLRAVRVLVDDIRGCYTALGIVHQRWTPIPKEFDDYIARPKPNGYQSLHTVVVMEDGRPLEVQIRTRDMHRAAEFGVAAHWRYKEGATSAEVSDRDQRIAWLRQLLAWKQDVTETIADEHWQVDADAHIYVMTPAGRVVELPAGSTPIDFAYYVHSDLGHRCRGAKVDGAMVPLTTALATGQTVEIVADKKLDAGPSRDWLNPELGYLASPRSRAKVRAWFNARELEEAQTAGRALVEKELARLGKTAINLQELATRMGFEKPDDLWVAASKPDFHARSIEAAFEAPKEDDPDAAIKARLEGLSEARKATKSSVLVVGVDVMTQLARCCRPAPPDEIAGFITRGKGVSIHRTSCSNFRNLQRKDADRVIECAWGNQADASYAADVRVLAADRQGLLRDISEVFARERINVTAVNTQSSRGQARMLFTVQIASGGQLDKALLAVAEIKGVIEARRR</sequence>
<dbReference type="InterPro" id="IPR002912">
    <property type="entry name" value="ACT_dom"/>
</dbReference>
<dbReference type="Gene3D" id="1.10.3210.10">
    <property type="entry name" value="Hypothetical protein af1432"/>
    <property type="match status" value="1"/>
</dbReference>
<evidence type="ECO:0000259" key="6">
    <source>
        <dbReference type="PROSITE" id="PS51671"/>
    </source>
</evidence>
<reference evidence="9" key="1">
    <citation type="journal article" date="2019" name="Int. J. Syst. Evol. Microbiol.">
        <title>The Global Catalogue of Microorganisms (GCM) 10K type strain sequencing project: providing services to taxonomists for standard genome sequencing and annotation.</title>
        <authorList>
            <consortium name="The Broad Institute Genomics Platform"/>
            <consortium name="The Broad Institute Genome Sequencing Center for Infectious Disease"/>
            <person name="Wu L."/>
            <person name="Ma J."/>
        </authorList>
    </citation>
    <scope>NUCLEOTIDE SEQUENCE [LARGE SCALE GENOMIC DNA]</scope>
    <source>
        <strain evidence="9">KCTC 52168</strain>
    </source>
</reference>
<dbReference type="PANTHER" id="PTHR21262:SF31">
    <property type="entry name" value="GTP PYROPHOSPHOKINASE"/>
    <property type="match status" value="1"/>
</dbReference>
<dbReference type="Pfam" id="PF13291">
    <property type="entry name" value="ACT_4"/>
    <property type="match status" value="1"/>
</dbReference>
<proteinExistence type="inferred from homology"/>
<dbReference type="PANTHER" id="PTHR21262">
    <property type="entry name" value="GUANOSINE-3',5'-BIS DIPHOSPHATE 3'-PYROPHOSPHOHYDROLASE"/>
    <property type="match status" value="1"/>
</dbReference>
<dbReference type="InterPro" id="IPR043519">
    <property type="entry name" value="NT_sf"/>
</dbReference>
<dbReference type="CDD" id="cd04876">
    <property type="entry name" value="ACT_RelA-SpoT"/>
    <property type="match status" value="1"/>
</dbReference>
<keyword evidence="8" id="KW-0808">Transferase</keyword>
<dbReference type="InterPro" id="IPR004811">
    <property type="entry name" value="RelA/Spo_fam"/>
</dbReference>
<dbReference type="SUPFAM" id="SSF109604">
    <property type="entry name" value="HD-domain/PDEase-like"/>
    <property type="match status" value="1"/>
</dbReference>
<evidence type="ECO:0000256" key="5">
    <source>
        <dbReference type="RuleBase" id="RU003847"/>
    </source>
</evidence>
<dbReference type="RefSeq" id="WP_377301069.1">
    <property type="nucleotide sequence ID" value="NZ_CP180191.1"/>
</dbReference>
<dbReference type="EMBL" id="JBHRTI010000003">
    <property type="protein sequence ID" value="MFC3146670.1"/>
    <property type="molecule type" value="Genomic_DNA"/>
</dbReference>
<protein>
    <recommendedName>
        <fullName evidence="1">GTP pyrophosphokinase</fullName>
    </recommendedName>
    <alternativeName>
        <fullName evidence="3">(p)ppGpp synthase</fullName>
    </alternativeName>
    <alternativeName>
        <fullName evidence="2">ATP:GTP 3'-pyrophosphotransferase</fullName>
    </alternativeName>
    <alternativeName>
        <fullName evidence="4">ppGpp synthase I</fullName>
    </alternativeName>
</protein>
<dbReference type="Gene3D" id="3.30.70.260">
    <property type="match status" value="1"/>
</dbReference>
<evidence type="ECO:0000259" key="7">
    <source>
        <dbReference type="PROSITE" id="PS51880"/>
    </source>
</evidence>
<accession>A0ABV7GYR7</accession>
<dbReference type="SUPFAM" id="SSF81271">
    <property type="entry name" value="TGS-like"/>
    <property type="match status" value="1"/>
</dbReference>
<evidence type="ECO:0000313" key="9">
    <source>
        <dbReference type="Proteomes" id="UP001595556"/>
    </source>
</evidence>
<dbReference type="Pfam" id="PF04607">
    <property type="entry name" value="RelA_SpoT"/>
    <property type="match status" value="1"/>
</dbReference>
<dbReference type="PROSITE" id="PS51880">
    <property type="entry name" value="TGS"/>
    <property type="match status" value="1"/>
</dbReference>
<feature type="domain" description="TGS" evidence="7">
    <location>
        <begin position="418"/>
        <end position="481"/>
    </location>
</feature>
<dbReference type="InterPro" id="IPR012676">
    <property type="entry name" value="TGS-like"/>
</dbReference>
<name>A0ABV7GYR7_9BURK</name>
<comment type="function">
    <text evidence="5">In eubacteria ppGpp (guanosine 3'-diphosphate 5'-diphosphate) is a mediator of the stringent response that coordinates a variety of cellular activities in response to changes in nutritional abundance.</text>
</comment>
<dbReference type="PROSITE" id="PS51671">
    <property type="entry name" value="ACT"/>
    <property type="match status" value="1"/>
</dbReference>
<comment type="caution">
    <text evidence="8">The sequence shown here is derived from an EMBL/GenBank/DDBJ whole genome shotgun (WGS) entry which is preliminary data.</text>
</comment>
<dbReference type="Pfam" id="PF13328">
    <property type="entry name" value="HD_4"/>
    <property type="match status" value="1"/>
</dbReference>
<dbReference type="CDD" id="cd05399">
    <property type="entry name" value="NT_Rel-Spo_like"/>
    <property type="match status" value="1"/>
</dbReference>
<organism evidence="8 9">
    <name type="scientific">Piscinibacterium candidicorallinum</name>
    <dbReference type="NCBI Taxonomy" id="1793872"/>
    <lineage>
        <taxon>Bacteria</taxon>
        <taxon>Pseudomonadati</taxon>
        <taxon>Pseudomonadota</taxon>
        <taxon>Betaproteobacteria</taxon>
        <taxon>Burkholderiales</taxon>
        <taxon>Piscinibacterium</taxon>
    </lineage>
</organism>
<dbReference type="InterPro" id="IPR004095">
    <property type="entry name" value="TGS"/>
</dbReference>
<dbReference type="InterPro" id="IPR045865">
    <property type="entry name" value="ACT-like_dom_sf"/>
</dbReference>
<dbReference type="SMART" id="SM00954">
    <property type="entry name" value="RelA_SpoT"/>
    <property type="match status" value="1"/>
</dbReference>
<dbReference type="CDD" id="cd01668">
    <property type="entry name" value="TGS_RSH"/>
    <property type="match status" value="1"/>
</dbReference>
<dbReference type="NCBIfam" id="TIGR00691">
    <property type="entry name" value="spoT_relA"/>
    <property type="match status" value="1"/>
</dbReference>
<dbReference type="Gene3D" id="3.30.460.10">
    <property type="entry name" value="Beta Polymerase, domain 2"/>
    <property type="match status" value="1"/>
</dbReference>
<evidence type="ECO:0000256" key="1">
    <source>
        <dbReference type="ARBA" id="ARBA00019852"/>
    </source>
</evidence>
<evidence type="ECO:0000256" key="3">
    <source>
        <dbReference type="ARBA" id="ARBA00032407"/>
    </source>
</evidence>
<dbReference type="Proteomes" id="UP001595556">
    <property type="component" value="Unassembled WGS sequence"/>
</dbReference>
<dbReference type="SUPFAM" id="SSF81301">
    <property type="entry name" value="Nucleotidyltransferase"/>
    <property type="match status" value="1"/>
</dbReference>
<dbReference type="Pfam" id="PF02824">
    <property type="entry name" value="TGS"/>
    <property type="match status" value="1"/>
</dbReference>